<evidence type="ECO:0000313" key="2">
    <source>
        <dbReference type="Proteomes" id="UP000254893"/>
    </source>
</evidence>
<dbReference type="AlphaFoldDB" id="A0A380C6R1"/>
<accession>A0A380C6R1</accession>
<dbReference type="Proteomes" id="UP000254893">
    <property type="component" value="Unassembled WGS sequence"/>
</dbReference>
<dbReference type="EMBL" id="UGYW01000002">
    <property type="protein sequence ID" value="SUJ14224.1"/>
    <property type="molecule type" value="Genomic_DNA"/>
</dbReference>
<evidence type="ECO:0000313" key="1">
    <source>
        <dbReference type="EMBL" id="SUJ14224.1"/>
    </source>
</evidence>
<protein>
    <submittedName>
        <fullName evidence="1">Uncharacterized protein</fullName>
    </submittedName>
</protein>
<dbReference type="RefSeq" id="WP_115170252.1">
    <property type="nucleotide sequence ID" value="NZ_JBPFQB010000001.1"/>
</dbReference>
<reference evidence="1 2" key="1">
    <citation type="submission" date="2018-06" db="EMBL/GenBank/DDBJ databases">
        <authorList>
            <consortium name="Pathogen Informatics"/>
            <person name="Doyle S."/>
        </authorList>
    </citation>
    <scope>NUCLEOTIDE SEQUENCE [LARGE SCALE GENOMIC DNA]</scope>
    <source>
        <strain evidence="1 2">NCTC11388</strain>
    </source>
</reference>
<proteinExistence type="predicted"/>
<gene>
    <name evidence="1" type="ORF">NCTC11388_02375</name>
</gene>
<name>A0A380C6R1_SPHSI</name>
<sequence>MNNLEKKTTESQVELKELTLEEQININGGSRTDPKQEDLWDIISKWLFQ</sequence>
<organism evidence="1 2">
    <name type="scientific">Sphingobacterium spiritivorum</name>
    <name type="common">Flavobacterium spiritivorum</name>
    <dbReference type="NCBI Taxonomy" id="258"/>
    <lineage>
        <taxon>Bacteria</taxon>
        <taxon>Pseudomonadati</taxon>
        <taxon>Bacteroidota</taxon>
        <taxon>Sphingobacteriia</taxon>
        <taxon>Sphingobacteriales</taxon>
        <taxon>Sphingobacteriaceae</taxon>
        <taxon>Sphingobacterium</taxon>
    </lineage>
</organism>